<evidence type="ECO:0000256" key="4">
    <source>
        <dbReference type="ARBA" id="ARBA00023136"/>
    </source>
</evidence>
<evidence type="ECO:0000256" key="1">
    <source>
        <dbReference type="ARBA" id="ARBA00004141"/>
    </source>
</evidence>
<sequence length="202" mass="22206">MSTQAAAPATVAPNSNRLVAGLEECEQDNRLPFVLNRNELRLLVIAGIGFFLDAYDLFIINQVALMLQYRYYGGGHLPSGLEGFIKAGANIGSVIGQFLFGYLADAFGRKAVYGKELMTIIFATILCISVPAYIGSEGGESQRAIDLIRLLWGYVWNAPYGPKVPGVCFGFFTYQSDTQEADIEFLSSDADYYQRAHQTGLF</sequence>
<dbReference type="InterPro" id="IPR036259">
    <property type="entry name" value="MFS_trans_sf"/>
</dbReference>
<proteinExistence type="predicted"/>
<feature type="domain" description="Major facilitator superfamily (MFS) profile" evidence="6">
    <location>
        <begin position="42"/>
        <end position="202"/>
    </location>
</feature>
<dbReference type="SUPFAM" id="SSF103473">
    <property type="entry name" value="MFS general substrate transporter"/>
    <property type="match status" value="1"/>
</dbReference>
<keyword evidence="4 5" id="KW-0472">Membrane</keyword>
<feature type="transmembrane region" description="Helical" evidence="5">
    <location>
        <begin position="84"/>
        <end position="104"/>
    </location>
</feature>
<dbReference type="GO" id="GO:0016020">
    <property type="term" value="C:membrane"/>
    <property type="evidence" value="ECO:0007669"/>
    <property type="project" value="UniProtKB-SubCell"/>
</dbReference>
<dbReference type="AlphaFoldDB" id="A0A8H3DVW6"/>
<dbReference type="Gene3D" id="1.20.1250.20">
    <property type="entry name" value="MFS general substrate transporter like domains"/>
    <property type="match status" value="1"/>
</dbReference>
<comment type="subcellular location">
    <subcellularLocation>
        <location evidence="1">Membrane</location>
        <topology evidence="1">Multi-pass membrane protein</topology>
    </subcellularLocation>
</comment>
<keyword evidence="2 5" id="KW-0812">Transmembrane</keyword>
<protein>
    <recommendedName>
        <fullName evidence="6">Major facilitator superfamily (MFS) profile domain-containing protein</fullName>
    </recommendedName>
</protein>
<feature type="transmembrane region" description="Helical" evidence="5">
    <location>
        <begin position="116"/>
        <end position="134"/>
    </location>
</feature>
<evidence type="ECO:0000256" key="2">
    <source>
        <dbReference type="ARBA" id="ARBA00022692"/>
    </source>
</evidence>
<evidence type="ECO:0000313" key="8">
    <source>
        <dbReference type="Proteomes" id="UP000663843"/>
    </source>
</evidence>
<evidence type="ECO:0000256" key="5">
    <source>
        <dbReference type="SAM" id="Phobius"/>
    </source>
</evidence>
<dbReference type="InterPro" id="IPR020846">
    <property type="entry name" value="MFS_dom"/>
</dbReference>
<evidence type="ECO:0000313" key="7">
    <source>
        <dbReference type="EMBL" id="CAE6541108.1"/>
    </source>
</evidence>
<dbReference type="EMBL" id="CAJMWT010010148">
    <property type="protein sequence ID" value="CAE6541108.1"/>
    <property type="molecule type" value="Genomic_DNA"/>
</dbReference>
<name>A0A8H3DVW6_9AGAM</name>
<feature type="transmembrane region" description="Helical" evidence="5">
    <location>
        <begin position="40"/>
        <end position="64"/>
    </location>
</feature>
<dbReference type="Proteomes" id="UP000663843">
    <property type="component" value="Unassembled WGS sequence"/>
</dbReference>
<accession>A0A8H3DVW6</accession>
<comment type="caution">
    <text evidence="7">The sequence shown here is derived from an EMBL/GenBank/DDBJ whole genome shotgun (WGS) entry which is preliminary data.</text>
</comment>
<reference evidence="7" key="1">
    <citation type="submission" date="2021-01" db="EMBL/GenBank/DDBJ databases">
        <authorList>
            <person name="Kaushik A."/>
        </authorList>
    </citation>
    <scope>NUCLEOTIDE SEQUENCE</scope>
    <source>
        <strain evidence="7">AG2-2IIIB</strain>
    </source>
</reference>
<dbReference type="InterPro" id="IPR005828">
    <property type="entry name" value="MFS_sugar_transport-like"/>
</dbReference>
<organism evidence="7 8">
    <name type="scientific">Rhizoctonia solani</name>
    <dbReference type="NCBI Taxonomy" id="456999"/>
    <lineage>
        <taxon>Eukaryota</taxon>
        <taxon>Fungi</taxon>
        <taxon>Dikarya</taxon>
        <taxon>Basidiomycota</taxon>
        <taxon>Agaricomycotina</taxon>
        <taxon>Agaricomycetes</taxon>
        <taxon>Cantharellales</taxon>
        <taxon>Ceratobasidiaceae</taxon>
        <taxon>Rhizoctonia</taxon>
    </lineage>
</organism>
<dbReference type="OrthoDB" id="3056235at2759"/>
<dbReference type="Pfam" id="PF00083">
    <property type="entry name" value="Sugar_tr"/>
    <property type="match status" value="1"/>
</dbReference>
<evidence type="ECO:0000256" key="3">
    <source>
        <dbReference type="ARBA" id="ARBA00022989"/>
    </source>
</evidence>
<evidence type="ECO:0000259" key="6">
    <source>
        <dbReference type="PROSITE" id="PS50850"/>
    </source>
</evidence>
<gene>
    <name evidence="7" type="ORF">RDB_LOCUS197408</name>
</gene>
<keyword evidence="3 5" id="KW-1133">Transmembrane helix</keyword>
<dbReference type="GO" id="GO:0022857">
    <property type="term" value="F:transmembrane transporter activity"/>
    <property type="evidence" value="ECO:0007669"/>
    <property type="project" value="InterPro"/>
</dbReference>
<dbReference type="PROSITE" id="PS50850">
    <property type="entry name" value="MFS"/>
    <property type="match status" value="1"/>
</dbReference>